<organism evidence="3 4">
    <name type="scientific">Sphingomonas arantia</name>
    <dbReference type="NCBI Taxonomy" id="1460676"/>
    <lineage>
        <taxon>Bacteria</taxon>
        <taxon>Pseudomonadati</taxon>
        <taxon>Pseudomonadota</taxon>
        <taxon>Alphaproteobacteria</taxon>
        <taxon>Sphingomonadales</taxon>
        <taxon>Sphingomonadaceae</taxon>
        <taxon>Sphingomonas</taxon>
    </lineage>
</organism>
<dbReference type="EMBL" id="JBHUGS010000005">
    <property type="protein sequence ID" value="MFD1952343.1"/>
    <property type="molecule type" value="Genomic_DNA"/>
</dbReference>
<evidence type="ECO:0000313" key="4">
    <source>
        <dbReference type="Proteomes" id="UP001597400"/>
    </source>
</evidence>
<proteinExistence type="predicted"/>
<feature type="region of interest" description="Disordered" evidence="1">
    <location>
        <begin position="252"/>
        <end position="273"/>
    </location>
</feature>
<keyword evidence="2" id="KW-0812">Transmembrane</keyword>
<gene>
    <name evidence="3" type="ORF">ACFSGX_16330</name>
</gene>
<dbReference type="Proteomes" id="UP001597400">
    <property type="component" value="Unassembled WGS sequence"/>
</dbReference>
<evidence type="ECO:0000313" key="3">
    <source>
        <dbReference type="EMBL" id="MFD1952343.1"/>
    </source>
</evidence>
<feature type="transmembrane region" description="Helical" evidence="2">
    <location>
        <begin position="151"/>
        <end position="168"/>
    </location>
</feature>
<dbReference type="RefSeq" id="WP_380931388.1">
    <property type="nucleotide sequence ID" value="NZ_JBHUGS010000005.1"/>
</dbReference>
<comment type="caution">
    <text evidence="3">The sequence shown here is derived from an EMBL/GenBank/DDBJ whole genome shotgun (WGS) entry which is preliminary data.</text>
</comment>
<feature type="transmembrane region" description="Helical" evidence="2">
    <location>
        <begin position="45"/>
        <end position="71"/>
    </location>
</feature>
<feature type="transmembrane region" description="Helical" evidence="2">
    <location>
        <begin position="118"/>
        <end position="139"/>
    </location>
</feature>
<reference evidence="4" key="1">
    <citation type="journal article" date="2019" name="Int. J. Syst. Evol. Microbiol.">
        <title>The Global Catalogue of Microorganisms (GCM) 10K type strain sequencing project: providing services to taxonomists for standard genome sequencing and annotation.</title>
        <authorList>
            <consortium name="The Broad Institute Genomics Platform"/>
            <consortium name="The Broad Institute Genome Sequencing Center for Infectious Disease"/>
            <person name="Wu L."/>
            <person name="Ma J."/>
        </authorList>
    </citation>
    <scope>NUCLEOTIDE SEQUENCE [LARGE SCALE GENOMIC DNA]</scope>
    <source>
        <strain evidence="4">CGMCC 1.12702</strain>
    </source>
</reference>
<protein>
    <recommendedName>
        <fullName evidence="5">Adenylate cyclase</fullName>
    </recommendedName>
</protein>
<feature type="transmembrane region" description="Helical" evidence="2">
    <location>
        <begin position="83"/>
        <end position="106"/>
    </location>
</feature>
<evidence type="ECO:0000256" key="2">
    <source>
        <dbReference type="SAM" id="Phobius"/>
    </source>
</evidence>
<feature type="transmembrane region" description="Helical" evidence="2">
    <location>
        <begin position="174"/>
        <end position="194"/>
    </location>
</feature>
<name>A0ABW4U407_9SPHN</name>
<evidence type="ECO:0008006" key="5">
    <source>
        <dbReference type="Google" id="ProtNLM"/>
    </source>
</evidence>
<keyword evidence="2" id="KW-0472">Membrane</keyword>
<keyword evidence="4" id="KW-1185">Reference proteome</keyword>
<feature type="transmembrane region" description="Helical" evidence="2">
    <location>
        <begin position="18"/>
        <end position="39"/>
    </location>
</feature>
<accession>A0ABW4U407</accession>
<feature type="transmembrane region" description="Helical" evidence="2">
    <location>
        <begin position="206"/>
        <end position="226"/>
    </location>
</feature>
<keyword evidence="2" id="KW-1133">Transmembrane helix</keyword>
<evidence type="ECO:0000256" key="1">
    <source>
        <dbReference type="SAM" id="MobiDB-lite"/>
    </source>
</evidence>
<sequence length="273" mass="30047">MATVASPRIASIDREHRFFIRSAIVMTLLVFSGFSLQLAMGRSTFAVPIFLHVHALVFFGWTVIYAAQNFLAGPEWIGLHRRLGWIAIVWIPAMLVMGTFVTIEAARTVRVPFFFQPAYFVVMNPLSLYVFAGLATAAIVLRRRTLWHRRLMFCGMAILLGPAIGRIIPSPLLMPFAGEAVFAVILLFPLAGMIHDVRARGRIHPAWFWGLGSLVSTQIAINAIAFSPVGLAVYRAVTEGSPGADVDPLRFGPPPWATSKSHHAGGRGDEERV</sequence>